<dbReference type="Proteomes" id="UP000177622">
    <property type="component" value="Unassembled WGS sequence"/>
</dbReference>
<organism evidence="1 2">
    <name type="scientific">Penicillium arizonense</name>
    <dbReference type="NCBI Taxonomy" id="1835702"/>
    <lineage>
        <taxon>Eukaryota</taxon>
        <taxon>Fungi</taxon>
        <taxon>Dikarya</taxon>
        <taxon>Ascomycota</taxon>
        <taxon>Pezizomycotina</taxon>
        <taxon>Eurotiomycetes</taxon>
        <taxon>Eurotiomycetidae</taxon>
        <taxon>Eurotiales</taxon>
        <taxon>Aspergillaceae</taxon>
        <taxon>Penicillium</taxon>
    </lineage>
</organism>
<dbReference type="OrthoDB" id="5350673at2759"/>
<dbReference type="EMBL" id="LXJU01000001">
    <property type="protein sequence ID" value="OGE57948.1"/>
    <property type="molecule type" value="Genomic_DNA"/>
</dbReference>
<comment type="caution">
    <text evidence="1">The sequence shown here is derived from an EMBL/GenBank/DDBJ whole genome shotgun (WGS) entry which is preliminary data.</text>
</comment>
<dbReference type="AlphaFoldDB" id="A0A1F5LXR0"/>
<evidence type="ECO:0000313" key="2">
    <source>
        <dbReference type="Proteomes" id="UP000177622"/>
    </source>
</evidence>
<gene>
    <name evidence="1" type="ORF">PENARI_c001G00715</name>
</gene>
<accession>A0A1F5LXR0</accession>
<dbReference type="RefSeq" id="XP_022493371.1">
    <property type="nucleotide sequence ID" value="XM_022626178.1"/>
</dbReference>
<sequence length="55" mass="6278">MASTVINPAATFMEDEFFDAIVDWLRSHERTTDIYKRKGHGFKAALLLLFSVVMS</sequence>
<protein>
    <submittedName>
        <fullName evidence="1">Uncharacterized protein</fullName>
    </submittedName>
</protein>
<reference evidence="1 2" key="1">
    <citation type="journal article" date="2016" name="Sci. Rep.">
        <title>Penicillium arizonense, a new, genome sequenced fungal species, reveals a high chemical diversity in secreted metabolites.</title>
        <authorList>
            <person name="Grijseels S."/>
            <person name="Nielsen J.C."/>
            <person name="Randelovic M."/>
            <person name="Nielsen J."/>
            <person name="Nielsen K.F."/>
            <person name="Workman M."/>
            <person name="Frisvad J.C."/>
        </authorList>
    </citation>
    <scope>NUCLEOTIDE SEQUENCE [LARGE SCALE GENOMIC DNA]</scope>
    <source>
        <strain evidence="1 2">CBS 141311</strain>
    </source>
</reference>
<evidence type="ECO:0000313" key="1">
    <source>
        <dbReference type="EMBL" id="OGE57948.1"/>
    </source>
</evidence>
<keyword evidence="2" id="KW-1185">Reference proteome</keyword>
<name>A0A1F5LXR0_PENAI</name>
<dbReference type="GeneID" id="34570912"/>
<proteinExistence type="predicted"/>